<dbReference type="RefSeq" id="WP_188697167.1">
    <property type="nucleotide sequence ID" value="NZ_BMIR01000021.1"/>
</dbReference>
<evidence type="ECO:0000313" key="10">
    <source>
        <dbReference type="EMBL" id="GGE52214.1"/>
    </source>
</evidence>
<feature type="binding site" evidence="7">
    <location>
        <position position="341"/>
    </location>
    <ligand>
        <name>substrate</name>
    </ligand>
</feature>
<comment type="similarity">
    <text evidence="2 7">Belongs to the glucose-6-phosphate dehydrogenase family.</text>
</comment>
<dbReference type="PIRSF" id="PIRSF000110">
    <property type="entry name" value="G6PD"/>
    <property type="match status" value="1"/>
</dbReference>
<comment type="function">
    <text evidence="7">Catalyzes the oxidation of glucose 6-phosphate to 6-phosphogluconolactone.</text>
</comment>
<feature type="binding site" evidence="7">
    <location>
        <begin position="85"/>
        <end position="86"/>
    </location>
    <ligand>
        <name>NADP(+)</name>
        <dbReference type="ChEBI" id="CHEBI:58349"/>
    </ligand>
</feature>
<dbReference type="GO" id="GO:0004345">
    <property type="term" value="F:glucose-6-phosphate dehydrogenase activity"/>
    <property type="evidence" value="ECO:0007669"/>
    <property type="project" value="UniProtKB-UniRule"/>
</dbReference>
<comment type="caution">
    <text evidence="10">The sequence shown here is derived from an EMBL/GenBank/DDBJ whole genome shotgun (WGS) entry which is preliminary data.</text>
</comment>
<feature type="domain" description="Glucose-6-phosphate dehydrogenase C-terminal" evidence="9">
    <location>
        <begin position="190"/>
        <end position="483"/>
    </location>
</feature>
<evidence type="ECO:0000256" key="3">
    <source>
        <dbReference type="ARBA" id="ARBA00022526"/>
    </source>
</evidence>
<dbReference type="AlphaFoldDB" id="A0A8J3DZX1"/>
<evidence type="ECO:0000313" key="11">
    <source>
        <dbReference type="Proteomes" id="UP000628775"/>
    </source>
</evidence>
<keyword evidence="6 7" id="KW-0119">Carbohydrate metabolism</keyword>
<dbReference type="EMBL" id="BMIR01000021">
    <property type="protein sequence ID" value="GGE52214.1"/>
    <property type="molecule type" value="Genomic_DNA"/>
</dbReference>
<dbReference type="Pfam" id="PF02781">
    <property type="entry name" value="G6PD_C"/>
    <property type="match status" value="1"/>
</dbReference>
<feature type="binding site" evidence="7">
    <location>
        <position position="182"/>
    </location>
    <ligand>
        <name>substrate</name>
    </ligand>
</feature>
<dbReference type="PRINTS" id="PR00079">
    <property type="entry name" value="G6PDHDRGNASE"/>
</dbReference>
<dbReference type="GO" id="GO:0009051">
    <property type="term" value="P:pentose-phosphate shunt, oxidative branch"/>
    <property type="evidence" value="ECO:0007669"/>
    <property type="project" value="TreeGrafter"/>
</dbReference>
<dbReference type="Gene3D" id="3.30.360.10">
    <property type="entry name" value="Dihydrodipicolinate Reductase, domain 2"/>
    <property type="match status" value="1"/>
</dbReference>
<comment type="pathway">
    <text evidence="1 7">Carbohydrate degradation; pentose phosphate pathway; D-ribulose 5-phosphate from D-glucose 6-phosphate (oxidative stage): step 1/3.</text>
</comment>
<keyword evidence="3 7" id="KW-0313">Glucose metabolism</keyword>
<dbReference type="Pfam" id="PF00479">
    <property type="entry name" value="G6PD_N"/>
    <property type="match status" value="1"/>
</dbReference>
<evidence type="ECO:0000259" key="9">
    <source>
        <dbReference type="Pfam" id="PF02781"/>
    </source>
</evidence>
<feature type="binding site" evidence="7">
    <location>
        <position position="49"/>
    </location>
    <ligand>
        <name>NADP(+)</name>
        <dbReference type="ChEBI" id="CHEBI:58349"/>
    </ligand>
</feature>
<comment type="caution">
    <text evidence="7">Lacks conserved residue(s) required for the propagation of feature annotation.</text>
</comment>
<keyword evidence="11" id="KW-1185">Reference proteome</keyword>
<dbReference type="PANTHER" id="PTHR23429">
    <property type="entry name" value="GLUCOSE-6-PHOSPHATE 1-DEHYDROGENASE G6PD"/>
    <property type="match status" value="1"/>
</dbReference>
<accession>A0A8J3DZX1</accession>
<feature type="binding site" evidence="7">
    <location>
        <position position="216"/>
    </location>
    <ligand>
        <name>substrate</name>
    </ligand>
</feature>
<feature type="binding site" evidence="7">
    <location>
        <position position="148"/>
    </location>
    <ligand>
        <name>NADP(+)</name>
        <dbReference type="ChEBI" id="CHEBI:58349"/>
    </ligand>
</feature>
<dbReference type="UniPathway" id="UPA00115">
    <property type="reaction ID" value="UER00408"/>
</dbReference>
<dbReference type="InterPro" id="IPR022675">
    <property type="entry name" value="G6P_DH_C"/>
</dbReference>
<dbReference type="InterPro" id="IPR001282">
    <property type="entry name" value="G6P_DH"/>
</dbReference>
<reference evidence="10" key="2">
    <citation type="submission" date="2020-09" db="EMBL/GenBank/DDBJ databases">
        <authorList>
            <person name="Sun Q."/>
            <person name="Zhou Y."/>
        </authorList>
    </citation>
    <scope>NUCLEOTIDE SEQUENCE</scope>
    <source>
        <strain evidence="10">CGMCC 1.15371</strain>
    </source>
</reference>
<dbReference type="PANTHER" id="PTHR23429:SF0">
    <property type="entry name" value="GLUCOSE-6-PHOSPHATE 1-DEHYDROGENASE"/>
    <property type="match status" value="1"/>
</dbReference>
<feature type="active site" description="Proton acceptor" evidence="7">
    <location>
        <position position="240"/>
    </location>
</feature>
<dbReference type="Gene3D" id="3.40.50.720">
    <property type="entry name" value="NAD(P)-binding Rossmann-like Domain"/>
    <property type="match status" value="1"/>
</dbReference>
<evidence type="ECO:0000256" key="1">
    <source>
        <dbReference type="ARBA" id="ARBA00004937"/>
    </source>
</evidence>
<protein>
    <recommendedName>
        <fullName evidence="7">Glucose-6-phosphate 1-dehydrogenase</fullName>
        <shortName evidence="7">G6PD</shortName>
        <ecNumber evidence="7">1.1.1.49</ecNumber>
    </recommendedName>
</protein>
<dbReference type="GO" id="GO:0005829">
    <property type="term" value="C:cytosol"/>
    <property type="evidence" value="ECO:0007669"/>
    <property type="project" value="TreeGrafter"/>
</dbReference>
<name>A0A8J3DZX1_9BACL</name>
<comment type="catalytic activity">
    <reaction evidence="7">
        <text>D-glucose 6-phosphate + NADP(+) = 6-phospho-D-glucono-1,5-lactone + NADPH + H(+)</text>
        <dbReference type="Rhea" id="RHEA:15841"/>
        <dbReference type="ChEBI" id="CHEBI:15378"/>
        <dbReference type="ChEBI" id="CHEBI:57783"/>
        <dbReference type="ChEBI" id="CHEBI:57955"/>
        <dbReference type="ChEBI" id="CHEBI:58349"/>
        <dbReference type="ChEBI" id="CHEBI:61548"/>
        <dbReference type="EC" id="1.1.1.49"/>
    </reaction>
</comment>
<evidence type="ECO:0000256" key="7">
    <source>
        <dbReference type="HAMAP-Rule" id="MF_00966"/>
    </source>
</evidence>
<sequence length="490" mass="56198">MGSANQTETTIILFGATGDLAVRKLYPALYQLYKKQNDVERFAIIGTGRRAYDHETYRAVVKESIKAEGVEADDFLKRFFFYSIDVENVEAYKGLGELANKVDKDFNLSGNRMFYLALAPNFFGTVTTHLKESGLTNTSGWKRLVIEKPFGHNLSSAQKLNQEINHVFDEQEIYRIDHYLGKEMVQNIQVIRFANPLFESIWNNRYISNIQITSSETLGVGERAGYYDRTGALMDMVQNHILQMTALTAMEPPSRLETEDIRDEKVKVLRSIRPVTIESVKEDIIKAQYKSGILENGEQVKGYRDEDNIKENSQTDTFVAAKLYIDNFRWAGVPFYIRTGKRLKVKSTQIVIQFKDAPLNPYLDQQPNRLVIHVQPDEGLSLILNAKKIGESQETMPIKLDFCHNCTNELGTSDAYERLIHDCMRGDSTNFTRWDEVALSWQYVDSIIKAWDEAKAPLDYYEAGTRGPKAADELLAKNHFHWWPITTVEH</sequence>
<organism evidence="10 11">
    <name type="scientific">Pullulanibacillus camelliae</name>
    <dbReference type="NCBI Taxonomy" id="1707096"/>
    <lineage>
        <taxon>Bacteria</taxon>
        <taxon>Bacillati</taxon>
        <taxon>Bacillota</taxon>
        <taxon>Bacilli</taxon>
        <taxon>Bacillales</taxon>
        <taxon>Sporolactobacillaceae</taxon>
        <taxon>Pullulanibacillus</taxon>
    </lineage>
</organism>
<evidence type="ECO:0000256" key="6">
    <source>
        <dbReference type="ARBA" id="ARBA00023277"/>
    </source>
</evidence>
<feature type="domain" description="Glucose-6-phosphate dehydrogenase NAD-binding" evidence="8">
    <location>
        <begin position="12"/>
        <end position="187"/>
    </location>
</feature>
<dbReference type="InterPro" id="IPR019796">
    <property type="entry name" value="G6P_DH_AS"/>
</dbReference>
<evidence type="ECO:0000256" key="4">
    <source>
        <dbReference type="ARBA" id="ARBA00022857"/>
    </source>
</evidence>
<dbReference type="PROSITE" id="PS00069">
    <property type="entry name" value="G6P_DEHYDROGENASE"/>
    <property type="match status" value="1"/>
</dbReference>
<keyword evidence="4 7" id="KW-0521">NADP</keyword>
<dbReference type="Proteomes" id="UP000628775">
    <property type="component" value="Unassembled WGS sequence"/>
</dbReference>
<feature type="binding site" evidence="7">
    <location>
        <position position="178"/>
    </location>
    <ligand>
        <name>substrate</name>
    </ligand>
</feature>
<evidence type="ECO:0000256" key="5">
    <source>
        <dbReference type="ARBA" id="ARBA00023002"/>
    </source>
</evidence>
<proteinExistence type="inferred from homology"/>
<dbReference type="EC" id="1.1.1.49" evidence="7"/>
<dbReference type="HAMAP" id="MF_00966">
    <property type="entry name" value="G6PD"/>
    <property type="match status" value="1"/>
</dbReference>
<evidence type="ECO:0000259" key="8">
    <source>
        <dbReference type="Pfam" id="PF00479"/>
    </source>
</evidence>
<gene>
    <name evidence="7 10" type="primary">zwf</name>
    <name evidence="10" type="ORF">GCM10011391_33810</name>
</gene>
<dbReference type="SUPFAM" id="SSF51735">
    <property type="entry name" value="NAD(P)-binding Rossmann-fold domains"/>
    <property type="match status" value="1"/>
</dbReference>
<dbReference type="InterPro" id="IPR022674">
    <property type="entry name" value="G6P_DH_NAD-bd"/>
</dbReference>
<evidence type="ECO:0000256" key="2">
    <source>
        <dbReference type="ARBA" id="ARBA00009975"/>
    </source>
</evidence>
<dbReference type="GO" id="GO:0050661">
    <property type="term" value="F:NADP binding"/>
    <property type="evidence" value="ECO:0007669"/>
    <property type="project" value="UniProtKB-UniRule"/>
</dbReference>
<keyword evidence="5 7" id="KW-0560">Oxidoreductase</keyword>
<reference evidence="10" key="1">
    <citation type="journal article" date="2014" name="Int. J. Syst. Evol. Microbiol.">
        <title>Complete genome sequence of Corynebacterium casei LMG S-19264T (=DSM 44701T), isolated from a smear-ripened cheese.</title>
        <authorList>
            <consortium name="US DOE Joint Genome Institute (JGI-PGF)"/>
            <person name="Walter F."/>
            <person name="Albersmeier A."/>
            <person name="Kalinowski J."/>
            <person name="Ruckert C."/>
        </authorList>
    </citation>
    <scope>NUCLEOTIDE SEQUENCE</scope>
    <source>
        <strain evidence="10">CGMCC 1.15371</strain>
    </source>
</reference>
<feature type="binding site" evidence="7">
    <location>
        <position position="235"/>
    </location>
    <ligand>
        <name>substrate</name>
    </ligand>
</feature>
<dbReference type="NCBIfam" id="TIGR00871">
    <property type="entry name" value="zwf"/>
    <property type="match status" value="1"/>
</dbReference>
<feature type="binding site" evidence="7">
    <location>
        <position position="346"/>
    </location>
    <ligand>
        <name>substrate</name>
    </ligand>
</feature>
<dbReference type="SUPFAM" id="SSF55347">
    <property type="entry name" value="Glyceraldehyde-3-phosphate dehydrogenase-like, C-terminal domain"/>
    <property type="match status" value="1"/>
</dbReference>
<dbReference type="InterPro" id="IPR036291">
    <property type="entry name" value="NAD(P)-bd_dom_sf"/>
</dbReference>
<dbReference type="GO" id="GO:0006006">
    <property type="term" value="P:glucose metabolic process"/>
    <property type="evidence" value="ECO:0007669"/>
    <property type="project" value="UniProtKB-KW"/>
</dbReference>